<dbReference type="PANTHER" id="PTHR12296">
    <property type="entry name" value="DENN DOMAIN-CONTAINING PROTEIN 4"/>
    <property type="match status" value="1"/>
</dbReference>
<feature type="non-terminal residue" evidence="2">
    <location>
        <position position="196"/>
    </location>
</feature>
<dbReference type="GO" id="GO:0032483">
    <property type="term" value="P:regulation of Rab protein signal transduction"/>
    <property type="evidence" value="ECO:0007669"/>
    <property type="project" value="TreeGrafter"/>
</dbReference>
<dbReference type="GO" id="GO:0031410">
    <property type="term" value="C:cytoplasmic vesicle"/>
    <property type="evidence" value="ECO:0007669"/>
    <property type="project" value="TreeGrafter"/>
</dbReference>
<protein>
    <recommendedName>
        <fullName evidence="4">DENN domain-containing protein 3</fullName>
    </recommendedName>
</protein>
<evidence type="ECO:0008006" key="4">
    <source>
        <dbReference type="Google" id="ProtNLM"/>
    </source>
</evidence>
<dbReference type="InterPro" id="IPR036322">
    <property type="entry name" value="WD40_repeat_dom_sf"/>
</dbReference>
<gene>
    <name evidence="2" type="ORF">GDO86_010674</name>
</gene>
<dbReference type="InterPro" id="IPR015943">
    <property type="entry name" value="WD40/YVTN_repeat-like_dom_sf"/>
</dbReference>
<keyword evidence="3" id="KW-1185">Reference proteome</keyword>
<dbReference type="PANTHER" id="PTHR12296:SF21">
    <property type="entry name" value="DENN DOMAIN-CONTAINING PROTEIN 3"/>
    <property type="match status" value="1"/>
</dbReference>
<dbReference type="OrthoDB" id="6019893at2759"/>
<evidence type="ECO:0000256" key="1">
    <source>
        <dbReference type="ARBA" id="ARBA00022737"/>
    </source>
</evidence>
<name>A0A8T2JDH6_9PIPI</name>
<dbReference type="GO" id="GO:0005085">
    <property type="term" value="F:guanyl-nucleotide exchange factor activity"/>
    <property type="evidence" value="ECO:0007669"/>
    <property type="project" value="UniProtKB-ARBA"/>
</dbReference>
<dbReference type="SUPFAM" id="SSF50978">
    <property type="entry name" value="WD40 repeat-like"/>
    <property type="match status" value="1"/>
</dbReference>
<comment type="caution">
    <text evidence="2">The sequence shown here is derived from an EMBL/GenBank/DDBJ whole genome shotgun (WGS) entry which is preliminary data.</text>
</comment>
<sequence length="196" mass="22026">ISYSCSVDGNVLAWDINTLKIQHKFLLPCANINSMELHKDLLLCCTKDCILVTKKSGLLFKRVEILENIRKMGSSFYGIQLFAEKEQLWVFCTAGNEISIFEMNDLSKAPSKVVLQDCTQITCMLRVKQQIWVGSKGISQGKQKGKIYVINAEKKTVEKELVAHMDIVNSLCSAEDRYVLSGSGKEDGKVAIWKVE</sequence>
<keyword evidence="1" id="KW-0677">Repeat</keyword>
<evidence type="ECO:0000313" key="2">
    <source>
        <dbReference type="EMBL" id="KAG8441578.1"/>
    </source>
</evidence>
<proteinExistence type="predicted"/>
<dbReference type="InterPro" id="IPR051696">
    <property type="entry name" value="DENN_Domain_GEFs"/>
</dbReference>
<dbReference type="Proteomes" id="UP000812440">
    <property type="component" value="Chromosome 6"/>
</dbReference>
<dbReference type="EMBL" id="JAACNH010000005">
    <property type="protein sequence ID" value="KAG8441578.1"/>
    <property type="molecule type" value="Genomic_DNA"/>
</dbReference>
<dbReference type="Gene3D" id="2.130.10.10">
    <property type="entry name" value="YVTN repeat-like/Quinoprotein amine dehydrogenase"/>
    <property type="match status" value="1"/>
</dbReference>
<accession>A0A8T2JDH6</accession>
<evidence type="ECO:0000313" key="3">
    <source>
        <dbReference type="Proteomes" id="UP000812440"/>
    </source>
</evidence>
<organism evidence="2 3">
    <name type="scientific">Hymenochirus boettgeri</name>
    <name type="common">Congo dwarf clawed frog</name>
    <dbReference type="NCBI Taxonomy" id="247094"/>
    <lineage>
        <taxon>Eukaryota</taxon>
        <taxon>Metazoa</taxon>
        <taxon>Chordata</taxon>
        <taxon>Craniata</taxon>
        <taxon>Vertebrata</taxon>
        <taxon>Euteleostomi</taxon>
        <taxon>Amphibia</taxon>
        <taxon>Batrachia</taxon>
        <taxon>Anura</taxon>
        <taxon>Pipoidea</taxon>
        <taxon>Pipidae</taxon>
        <taxon>Pipinae</taxon>
        <taxon>Hymenochirus</taxon>
    </lineage>
</organism>
<reference evidence="2" key="1">
    <citation type="thesis" date="2020" institute="ProQuest LLC" country="789 East Eisenhower Parkway, Ann Arbor, MI, USA">
        <title>Comparative Genomics and Chromosome Evolution.</title>
        <authorList>
            <person name="Mudd A.B."/>
        </authorList>
    </citation>
    <scope>NUCLEOTIDE SEQUENCE</scope>
    <source>
        <strain evidence="2">Female2</strain>
        <tissue evidence="2">Blood</tissue>
    </source>
</reference>
<dbReference type="AlphaFoldDB" id="A0A8T2JDH6"/>